<dbReference type="AlphaFoldDB" id="N1V5W7"/>
<evidence type="ECO:0000313" key="2">
    <source>
        <dbReference type="Proteomes" id="UP000010729"/>
    </source>
</evidence>
<evidence type="ECO:0000313" key="1">
    <source>
        <dbReference type="EMBL" id="EMY35394.1"/>
    </source>
</evidence>
<accession>N1V5W7</accession>
<keyword evidence="2" id="KW-1185">Reference proteome</keyword>
<name>N1V5W7_9MICC</name>
<reference evidence="1 2" key="1">
    <citation type="journal article" date="2013" name="Genome Announc.">
        <title>Draft Genome Sequence of Arthrobacter crystallopoietes Strain BAB-32, Revealing Genes for Bioremediation.</title>
        <authorList>
            <person name="Joshi M.N."/>
            <person name="Pandit A.S."/>
            <person name="Sharma A."/>
            <person name="Pandya R.V."/>
            <person name="Desai S.M."/>
            <person name="Saxena A.K."/>
            <person name="Bagatharia S.B."/>
        </authorList>
    </citation>
    <scope>NUCLEOTIDE SEQUENCE [LARGE SCALE GENOMIC DNA]</scope>
    <source>
        <strain evidence="1 2">BAB-32</strain>
    </source>
</reference>
<organism evidence="1 2">
    <name type="scientific">Arthrobacter crystallopoietes BAB-32</name>
    <dbReference type="NCBI Taxonomy" id="1246476"/>
    <lineage>
        <taxon>Bacteria</taxon>
        <taxon>Bacillati</taxon>
        <taxon>Actinomycetota</taxon>
        <taxon>Actinomycetes</taxon>
        <taxon>Micrococcales</taxon>
        <taxon>Micrococcaceae</taxon>
        <taxon>Crystallibacter</taxon>
    </lineage>
</organism>
<dbReference type="EMBL" id="ANPE02000074">
    <property type="protein sequence ID" value="EMY35394.1"/>
    <property type="molecule type" value="Genomic_DNA"/>
</dbReference>
<sequence>MRLSELFRDTDATGKQCAYPNRGSLQALRFPLAKNANGNRFLQAGDDLLPEPLGVGPKNAYRCDLAVAVVPCRCP</sequence>
<dbReference type="Proteomes" id="UP000010729">
    <property type="component" value="Unassembled WGS sequence"/>
</dbReference>
<proteinExistence type="predicted"/>
<protein>
    <submittedName>
        <fullName evidence="1">Uncharacterized protein</fullName>
    </submittedName>
</protein>
<comment type="caution">
    <text evidence="1">The sequence shown here is derived from an EMBL/GenBank/DDBJ whole genome shotgun (WGS) entry which is preliminary data.</text>
</comment>
<gene>
    <name evidence="1" type="ORF">D477_004436</name>
</gene>